<dbReference type="AlphaFoldDB" id="A0A128A0K3"/>
<dbReference type="Proteomes" id="UP000196239">
    <property type="component" value="Chromosome 1"/>
</dbReference>
<organism evidence="1 2">
    <name type="scientific">Nitrosotalea devaniterrae</name>
    <dbReference type="NCBI Taxonomy" id="1078905"/>
    <lineage>
        <taxon>Archaea</taxon>
        <taxon>Nitrososphaerota</taxon>
        <taxon>Nitrososphaeria</taxon>
        <taxon>Nitrosotaleales</taxon>
        <taxon>Nitrosotaleaceae</taxon>
        <taxon>Nitrosotalea</taxon>
    </lineage>
</organism>
<dbReference type="EMBL" id="LN890280">
    <property type="protein sequence ID" value="CUR50883.1"/>
    <property type="molecule type" value="Genomic_DNA"/>
</dbReference>
<evidence type="ECO:0000313" key="1">
    <source>
        <dbReference type="EMBL" id="CUR50883.1"/>
    </source>
</evidence>
<protein>
    <submittedName>
        <fullName evidence="1">Uncharacterized protein</fullName>
    </submittedName>
</protein>
<sequence>MQNQDYETFLLTQAVDSGSVLCLVLDRSYIITPTKPIPNNAAAIIGIYVKIPAISFGYHQSDK</sequence>
<name>A0A128A0K3_9ARCH</name>
<keyword evidence="2" id="KW-1185">Reference proteome</keyword>
<evidence type="ECO:0000313" key="2">
    <source>
        <dbReference type="Proteomes" id="UP000196239"/>
    </source>
</evidence>
<dbReference type="KEGG" id="ndv:NDEV_0118"/>
<gene>
    <name evidence="1" type="ORF">NDEV_0118</name>
</gene>
<accession>A0A128A0K3</accession>
<proteinExistence type="predicted"/>
<reference evidence="2" key="1">
    <citation type="submission" date="2015-10" db="EMBL/GenBank/DDBJ databases">
        <authorList>
            <person name="Lehtovirta-Morley L.E."/>
            <person name="Vieille C."/>
        </authorList>
    </citation>
    <scope>NUCLEOTIDE SEQUENCE [LARGE SCALE GENOMIC DNA]</scope>
</reference>